<organism evidence="5 6">
    <name type="scientific">Pinibacter aurantiacus</name>
    <dbReference type="NCBI Taxonomy" id="2851599"/>
    <lineage>
        <taxon>Bacteria</taxon>
        <taxon>Pseudomonadati</taxon>
        <taxon>Bacteroidota</taxon>
        <taxon>Chitinophagia</taxon>
        <taxon>Chitinophagales</taxon>
        <taxon>Chitinophagaceae</taxon>
        <taxon>Pinibacter</taxon>
    </lineage>
</organism>
<comment type="similarity">
    <text evidence="1">Belongs to the glycosyl hydrolase 3 family.</text>
</comment>
<dbReference type="GO" id="GO:0046556">
    <property type="term" value="F:alpha-L-arabinofuranosidase activity"/>
    <property type="evidence" value="ECO:0007669"/>
    <property type="project" value="TreeGrafter"/>
</dbReference>
<evidence type="ECO:0000313" key="5">
    <source>
        <dbReference type="EMBL" id="MBV4357290.1"/>
    </source>
</evidence>
<sequence length="866" mass="96264">MFKKIVSASSLFLFFSLSLFSQILPYQNPKLTAEERAKDLLGRLTLREKISQTMNNSPAIERLGIPATDWWNEALHGVARAGKATVFPQTIGLAATFDVDAVFNTYNMISDEARAKHHEFKRNNLFKRYQGLTFWTPNINILRDPRWGRGMETYGEDPFLTASMGVAVVRGLQGDGSQPYDKTHACAKHYAVHSGPEWSRHSFDAKNISQRDLWETYLPAFKALVTQAGVKEVMCAYNRFEGEPCCSSKQLLVDILRNKWGYDDLIVSDCGAIRDFYGKGKHETHSSAEAASADAVLSGTDLACDGSYAYLESAVSQGLISEADIDKSVLRLLRARIQLGMFDDDSLVSWSHIPYSVVESQEHVSQALEMARKSIVLLRNQNNILPLNRNLKKLAVIGPNAMDSVMLWANYNGIPSHSVTILDGIKSKLSPDRIIFEQGCGLVDKTYFVNVINNCQFEGVPGFKASFWNTRDFSGGVVATDQINKPLNYDGGGNTVFAPGVNLTEFSARFETVFTAPQSTEVLLSVSADDGYRIKIDDKEVLASWNVGKQSRKTYKLQTEKGRAYKIMLEYFQSDGNATLNFNIGYNKQIENEAIVEKIKDAEAIVFVGGISSALEGEEMGVDLPGFKKGDRTSIDLPKVQEDLLRLLKATGKPVILVLCNGNTMALPWQSKNLDGIVEAWYPGQQGGRAVADVLFGDYNPGARLPVTFYASVNDLPDFEDYSMTKGRTYRYFNGKPVYPFGYGLSYTTFKYGKAQLSSTALRLGDSLTVDIPVTNMGNRDGDEVVQLYIRNPRDKKGPIKSLRGFKRITVQKGETVQVKLALSPFAFEFFDPQSQTMKIMPGVYELQYGTSSAASDLKTIKVKID</sequence>
<proteinExistence type="inferred from homology"/>
<dbReference type="GO" id="GO:0009044">
    <property type="term" value="F:xylan 1,4-beta-xylosidase activity"/>
    <property type="evidence" value="ECO:0007669"/>
    <property type="project" value="InterPro"/>
</dbReference>
<dbReference type="InterPro" id="IPR002772">
    <property type="entry name" value="Glyco_hydro_3_C"/>
</dbReference>
<dbReference type="Pfam" id="PF14310">
    <property type="entry name" value="Fn3-like"/>
    <property type="match status" value="1"/>
</dbReference>
<dbReference type="PANTHER" id="PTHR42721">
    <property type="entry name" value="SUGAR HYDROLASE-RELATED"/>
    <property type="match status" value="1"/>
</dbReference>
<dbReference type="PROSITE" id="PS51820">
    <property type="entry name" value="PA14"/>
    <property type="match status" value="1"/>
</dbReference>
<dbReference type="EMBL" id="JAHSPG010000004">
    <property type="protein sequence ID" value="MBV4357290.1"/>
    <property type="molecule type" value="Genomic_DNA"/>
</dbReference>
<protein>
    <submittedName>
        <fullName evidence="5">Glycoside hydrolase family 3 C-terminal domain-containing protein</fullName>
    </submittedName>
</protein>
<dbReference type="GO" id="GO:0031222">
    <property type="term" value="P:arabinan catabolic process"/>
    <property type="evidence" value="ECO:0007669"/>
    <property type="project" value="TreeGrafter"/>
</dbReference>
<evidence type="ECO:0000256" key="2">
    <source>
        <dbReference type="ARBA" id="ARBA00022729"/>
    </source>
</evidence>
<dbReference type="Proteomes" id="UP000812270">
    <property type="component" value="Unassembled WGS sequence"/>
</dbReference>
<evidence type="ECO:0000256" key="1">
    <source>
        <dbReference type="ARBA" id="ARBA00005336"/>
    </source>
</evidence>
<keyword evidence="6" id="KW-1185">Reference proteome</keyword>
<feature type="chain" id="PRO_5039614297" evidence="3">
    <location>
        <begin position="22"/>
        <end position="866"/>
    </location>
</feature>
<feature type="domain" description="PA14" evidence="4">
    <location>
        <begin position="458"/>
        <end position="600"/>
    </location>
</feature>
<evidence type="ECO:0000256" key="3">
    <source>
        <dbReference type="SAM" id="SignalP"/>
    </source>
</evidence>
<dbReference type="PANTHER" id="PTHR42721:SF3">
    <property type="entry name" value="BETA-D-XYLOSIDASE 5-RELATED"/>
    <property type="match status" value="1"/>
</dbReference>
<dbReference type="NCBIfam" id="NF041776">
    <property type="entry name" value="xylosidase_Xyl3A"/>
    <property type="match status" value="1"/>
</dbReference>
<evidence type="ECO:0000313" key="6">
    <source>
        <dbReference type="Proteomes" id="UP000812270"/>
    </source>
</evidence>
<name>A0A9E2SB92_9BACT</name>
<gene>
    <name evidence="5" type="ORF">KTO63_09045</name>
</gene>
<dbReference type="InterPro" id="IPR001764">
    <property type="entry name" value="Glyco_hydro_3_N"/>
</dbReference>
<reference evidence="5" key="1">
    <citation type="submission" date="2021-06" db="EMBL/GenBank/DDBJ databases">
        <authorList>
            <person name="Huq M.A."/>
        </authorList>
    </citation>
    <scope>NUCLEOTIDE SEQUENCE</scope>
    <source>
        <strain evidence="5">MAH-26</strain>
    </source>
</reference>
<dbReference type="Pfam" id="PF00933">
    <property type="entry name" value="Glyco_hydro_3"/>
    <property type="match status" value="1"/>
</dbReference>
<dbReference type="InterPro" id="IPR026891">
    <property type="entry name" value="Fn3-like"/>
</dbReference>
<dbReference type="InterPro" id="IPR011658">
    <property type="entry name" value="PA14_dom"/>
</dbReference>
<keyword evidence="2 3" id="KW-0732">Signal</keyword>
<dbReference type="InterPro" id="IPR037524">
    <property type="entry name" value="PA14/GLEYA"/>
</dbReference>
<evidence type="ECO:0000259" key="4">
    <source>
        <dbReference type="PROSITE" id="PS51820"/>
    </source>
</evidence>
<dbReference type="RefSeq" id="WP_217790934.1">
    <property type="nucleotide sequence ID" value="NZ_JAHSPG010000004.1"/>
</dbReference>
<dbReference type="InterPro" id="IPR044993">
    <property type="entry name" value="BXL"/>
</dbReference>
<feature type="signal peptide" evidence="3">
    <location>
        <begin position="1"/>
        <end position="21"/>
    </location>
</feature>
<dbReference type="SMART" id="SM01217">
    <property type="entry name" value="Fn3_like"/>
    <property type="match status" value="1"/>
</dbReference>
<dbReference type="GO" id="GO:0045493">
    <property type="term" value="P:xylan catabolic process"/>
    <property type="evidence" value="ECO:0007669"/>
    <property type="project" value="InterPro"/>
</dbReference>
<comment type="caution">
    <text evidence="5">The sequence shown here is derived from an EMBL/GenBank/DDBJ whole genome shotgun (WGS) entry which is preliminary data.</text>
</comment>
<dbReference type="Pfam" id="PF01915">
    <property type="entry name" value="Glyco_hydro_3_C"/>
    <property type="match status" value="1"/>
</dbReference>
<dbReference type="SMART" id="SM00758">
    <property type="entry name" value="PA14"/>
    <property type="match status" value="1"/>
</dbReference>
<accession>A0A9E2SB92</accession>
<dbReference type="AlphaFoldDB" id="A0A9E2SB92"/>
<keyword evidence="5" id="KW-0378">Hydrolase</keyword>
<dbReference type="InterPro" id="IPR054850">
    <property type="entry name" value="Xylosidase_Xyl3A"/>
</dbReference>
<dbReference type="Pfam" id="PF07691">
    <property type="entry name" value="PA14"/>
    <property type="match status" value="1"/>
</dbReference>